<dbReference type="RefSeq" id="WP_066883443.1">
    <property type="nucleotide sequence ID" value="NZ_LAXD01000001.1"/>
</dbReference>
<dbReference type="PATRIC" id="fig|1469144.10.peg.331"/>
<dbReference type="Gene3D" id="1.10.4190.10">
    <property type="entry name" value="Urease accessory protein UreF"/>
    <property type="match status" value="1"/>
</dbReference>
<comment type="subunit">
    <text evidence="3">UreD, UreF and UreG form a complex that acts as a GTP-hydrolysis-dependent molecular chaperone, activating the urease apoprotein by helping to assemble the nickel containing metallocenter of UreC. The UreE protein probably delivers the nickel.</text>
</comment>
<keyword evidence="3" id="KW-0963">Cytoplasm</keyword>
<gene>
    <name evidence="3" type="primary">ureF</name>
    <name evidence="4" type="ORF">LI90_253</name>
</gene>
<evidence type="ECO:0000313" key="4">
    <source>
        <dbReference type="EMBL" id="KWW98626.1"/>
    </source>
</evidence>
<dbReference type="InterPro" id="IPR038277">
    <property type="entry name" value="UreF_sf"/>
</dbReference>
<comment type="similarity">
    <text evidence="3">Belongs to the UreF family.</text>
</comment>
<dbReference type="Pfam" id="PF01730">
    <property type="entry name" value="UreF"/>
    <property type="match status" value="1"/>
</dbReference>
<dbReference type="PANTHER" id="PTHR33620">
    <property type="entry name" value="UREASE ACCESSORY PROTEIN F"/>
    <property type="match status" value="1"/>
</dbReference>
<dbReference type="HAMAP" id="MF_01385">
    <property type="entry name" value="UreF"/>
    <property type="match status" value="1"/>
</dbReference>
<name>A0A132MLC3_9ACTN</name>
<reference evidence="5" key="1">
    <citation type="submission" date="2015-04" db="EMBL/GenBank/DDBJ databases">
        <title>Physiological reanalysis, assessment of diazotrophy, and genome sequences of multiple isolates of Streptomyces thermoautotrophicus.</title>
        <authorList>
            <person name="MacKellar D.C."/>
            <person name="Lieber L."/>
            <person name="Norman J."/>
            <person name="Bolger A."/>
            <person name="Tobin C."/>
            <person name="Murray J.W."/>
            <person name="Chang R."/>
            <person name="Ford T."/>
            <person name="Nguyen P.Q."/>
            <person name="Woodward J."/>
            <person name="Permingeat H."/>
            <person name="Joshi N.S."/>
            <person name="Silver P.A."/>
            <person name="Usadel B."/>
            <person name="Rutherford A.W."/>
            <person name="Friesen M."/>
            <person name="Prell J."/>
        </authorList>
    </citation>
    <scope>NUCLEOTIDE SEQUENCE [LARGE SCALE GENOMIC DNA]</scope>
    <source>
        <strain evidence="5">H1</strain>
    </source>
</reference>
<comment type="subcellular location">
    <subcellularLocation>
        <location evidence="3">Cytoplasm</location>
    </subcellularLocation>
</comment>
<dbReference type="GO" id="GO:0016151">
    <property type="term" value="F:nickel cation binding"/>
    <property type="evidence" value="ECO:0007669"/>
    <property type="project" value="UniProtKB-UniRule"/>
</dbReference>
<keyword evidence="5" id="KW-1185">Reference proteome</keyword>
<comment type="caution">
    <text evidence="4">The sequence shown here is derived from an EMBL/GenBank/DDBJ whole genome shotgun (WGS) entry which is preliminary data.</text>
</comment>
<keyword evidence="1 3" id="KW-0996">Nickel insertion</keyword>
<dbReference type="STRING" id="1469144.LI90_253"/>
<evidence type="ECO:0000256" key="1">
    <source>
        <dbReference type="ARBA" id="ARBA00022988"/>
    </source>
</evidence>
<evidence type="ECO:0000256" key="3">
    <source>
        <dbReference type="HAMAP-Rule" id="MF_01385"/>
    </source>
</evidence>
<proteinExistence type="inferred from homology"/>
<dbReference type="InterPro" id="IPR002639">
    <property type="entry name" value="UreF"/>
</dbReference>
<organism evidence="4 5">
    <name type="scientific">Carbonactinospora thermoautotrophica</name>
    <dbReference type="NCBI Taxonomy" id="1469144"/>
    <lineage>
        <taxon>Bacteria</taxon>
        <taxon>Bacillati</taxon>
        <taxon>Actinomycetota</taxon>
        <taxon>Actinomycetes</taxon>
        <taxon>Kitasatosporales</taxon>
        <taxon>Carbonactinosporaceae</taxon>
        <taxon>Carbonactinospora</taxon>
    </lineage>
</organism>
<accession>A0A132MLC3</accession>
<dbReference type="EMBL" id="LAXD01000001">
    <property type="protein sequence ID" value="KWW98626.1"/>
    <property type="molecule type" value="Genomic_DNA"/>
</dbReference>
<dbReference type="PANTHER" id="PTHR33620:SF1">
    <property type="entry name" value="UREASE ACCESSORY PROTEIN F"/>
    <property type="match status" value="1"/>
</dbReference>
<sequence length="236" mass="23607">MTGTTRPPDHPRTAALLLLADSRLPAGGHVHSGGLEAAVRAGLVTDLASLAGFLRGRLTTVGRVSAAFAAAAVRLAGDPDTGAAAWAELDAELDARTPALPQRQASRAQGRSLLRIASAVHGPHTLSALREGCGEAPHQAIAFGALAAQESVPPQAAAAAMALASVTGPASAAVRLLALDPVRVHALLARLAPEADAIAAAAASPCPPAALPDASAPLLDILAEHHTAQEGRLFAS</sequence>
<keyword evidence="2 3" id="KW-0143">Chaperone</keyword>
<dbReference type="GO" id="GO:0005737">
    <property type="term" value="C:cytoplasm"/>
    <property type="evidence" value="ECO:0007669"/>
    <property type="project" value="UniProtKB-SubCell"/>
</dbReference>
<dbReference type="PIRSF" id="PIRSF009467">
    <property type="entry name" value="Ureas_acces_UreF"/>
    <property type="match status" value="1"/>
</dbReference>
<evidence type="ECO:0000313" key="5">
    <source>
        <dbReference type="Proteomes" id="UP000070188"/>
    </source>
</evidence>
<dbReference type="AlphaFoldDB" id="A0A132MLC3"/>
<comment type="function">
    <text evidence="3">Required for maturation of urease via the functional incorporation of the urease nickel metallocenter.</text>
</comment>
<dbReference type="Proteomes" id="UP000070188">
    <property type="component" value="Unassembled WGS sequence"/>
</dbReference>
<protein>
    <recommendedName>
        <fullName evidence="3">Urease accessory protein UreF</fullName>
    </recommendedName>
</protein>
<evidence type="ECO:0000256" key="2">
    <source>
        <dbReference type="ARBA" id="ARBA00023186"/>
    </source>
</evidence>
<dbReference type="OrthoDB" id="3382047at2"/>